<comment type="caution">
    <text evidence="2">The sequence shown here is derived from an EMBL/GenBank/DDBJ whole genome shotgun (WGS) entry which is preliminary data.</text>
</comment>
<protein>
    <submittedName>
        <fullName evidence="1">DUF3102 domain-containing protein</fullName>
    </submittedName>
</protein>
<accession>A0A256GC17</accession>
<evidence type="ECO:0000313" key="1">
    <source>
        <dbReference type="EMBL" id="KAB2706473.1"/>
    </source>
</evidence>
<reference evidence="1 4" key="2">
    <citation type="submission" date="2019-09" db="EMBL/GenBank/DDBJ databases">
        <title>Taxonomic organization of the family Brucellaceae based on a phylogenomic approach.</title>
        <authorList>
            <person name="Leclercq S."/>
            <person name="Cloeckaert A."/>
            <person name="Zygmunt M.S."/>
        </authorList>
    </citation>
    <scope>NUCLEOTIDE SEQUENCE [LARGE SCALE GENOMIC DNA]</scope>
    <source>
        <strain evidence="1 4">LUP23</strain>
    </source>
</reference>
<dbReference type="EMBL" id="WBWF01000001">
    <property type="protein sequence ID" value="KAB2706473.1"/>
    <property type="molecule type" value="Genomic_DNA"/>
</dbReference>
<dbReference type="RefSeq" id="WP_094515728.1">
    <property type="nucleotide sequence ID" value="NZ_JBHEEP010000001.1"/>
</dbReference>
<evidence type="ECO:0000313" key="2">
    <source>
        <dbReference type="EMBL" id="OYR24674.1"/>
    </source>
</evidence>
<dbReference type="InterPro" id="IPR021451">
    <property type="entry name" value="DUF3102"/>
</dbReference>
<organism evidence="2 3">
    <name type="scientific">Brucella lupini</name>
    <dbReference type="NCBI Taxonomy" id="255457"/>
    <lineage>
        <taxon>Bacteria</taxon>
        <taxon>Pseudomonadati</taxon>
        <taxon>Pseudomonadota</taxon>
        <taxon>Alphaproteobacteria</taxon>
        <taxon>Hyphomicrobiales</taxon>
        <taxon>Brucellaceae</taxon>
        <taxon>Brucella/Ochrobactrum group</taxon>
        <taxon>Brucella</taxon>
    </lineage>
</organism>
<evidence type="ECO:0000313" key="3">
    <source>
        <dbReference type="Proteomes" id="UP000216363"/>
    </source>
</evidence>
<keyword evidence="4" id="KW-1185">Reference proteome</keyword>
<dbReference type="Proteomes" id="UP000435957">
    <property type="component" value="Unassembled WGS sequence"/>
</dbReference>
<evidence type="ECO:0000313" key="4">
    <source>
        <dbReference type="Proteomes" id="UP000435957"/>
    </source>
</evidence>
<dbReference type="Proteomes" id="UP000216363">
    <property type="component" value="Unassembled WGS sequence"/>
</dbReference>
<reference evidence="2 3" key="1">
    <citation type="submission" date="2017-07" db="EMBL/GenBank/DDBJ databases">
        <title>Draft genome of Ochrobactrum lupini type strain LUP21.</title>
        <authorList>
            <person name="Krzyzanowska D.M."/>
            <person name="Jafra S."/>
        </authorList>
    </citation>
    <scope>NUCLEOTIDE SEQUENCE [LARGE SCALE GENOMIC DNA]</scope>
    <source>
        <strain evidence="2 3">LUP21</strain>
    </source>
</reference>
<gene>
    <name evidence="2" type="ORF">CES86_4963</name>
    <name evidence="1" type="ORF">F9L03_02045</name>
</gene>
<proteinExistence type="predicted"/>
<name>A0A256GC17_9HYPH</name>
<dbReference type="Pfam" id="PF11300">
    <property type="entry name" value="DUF3102"/>
    <property type="match status" value="1"/>
</dbReference>
<dbReference type="AlphaFoldDB" id="A0A256GC17"/>
<dbReference type="EMBL" id="NNRN01000062">
    <property type="protein sequence ID" value="OYR24674.1"/>
    <property type="molecule type" value="Genomic_DNA"/>
</dbReference>
<sequence length="226" mass="25346">MTTAHELCAEFDIEIIPGTQYPLPGQTRAVATINRLIEKYGEGHARIVLSTLAEAAGKQGLIDKYSLWAVSDLVRACSDWIETDLSSWYEAWDQMPMGFAMWECNQLSGTVPHRAGLAGMLYLMLSMHRSAKRANKAPNYKALMKAYDEEKSLHRATSQEPVANSDEGPMFQPYTRHTDAQLIEIGRFLIQNKQSLPYGEFGPWVRDKTGLSYKTALKAMRLAQAA</sequence>